<dbReference type="RefSeq" id="WP_069808885.1">
    <property type="nucleotide sequence ID" value="NZ_CP017305.1"/>
</dbReference>
<dbReference type="GO" id="GO:0007165">
    <property type="term" value="P:signal transduction"/>
    <property type="evidence" value="ECO:0007669"/>
    <property type="project" value="InterPro"/>
</dbReference>
<dbReference type="Pfam" id="PF13676">
    <property type="entry name" value="TIR_2"/>
    <property type="match status" value="1"/>
</dbReference>
<dbReference type="AlphaFoldDB" id="A0A1D8D6E2"/>
<dbReference type="InterPro" id="IPR035897">
    <property type="entry name" value="Toll_tir_struct_dom_sf"/>
</dbReference>
<dbReference type="GO" id="GO:0061809">
    <property type="term" value="F:NAD+ nucleosidase activity, cyclic ADP-ribose generating"/>
    <property type="evidence" value="ECO:0007669"/>
    <property type="project" value="UniProtKB-EC"/>
</dbReference>
<keyword evidence="2" id="KW-0378">Hydrolase</keyword>
<evidence type="ECO:0000256" key="1">
    <source>
        <dbReference type="ARBA" id="ARBA00011982"/>
    </source>
</evidence>
<dbReference type="PROSITE" id="PS50104">
    <property type="entry name" value="TIR"/>
    <property type="match status" value="1"/>
</dbReference>
<dbReference type="EC" id="3.2.2.6" evidence="1"/>
<name>A0A1D8D6E2_CHLLM</name>
<keyword evidence="7" id="KW-1185">Reference proteome</keyword>
<gene>
    <name evidence="6" type="ORF">BIU88_02765</name>
</gene>
<dbReference type="Proteomes" id="UP000095185">
    <property type="component" value="Chromosome"/>
</dbReference>
<dbReference type="PANTHER" id="PTHR32009">
    <property type="entry name" value="TMV RESISTANCE PROTEIN N-LIKE"/>
    <property type="match status" value="1"/>
</dbReference>
<dbReference type="OrthoDB" id="7285215at2"/>
<accession>A0A1D8D6E2</accession>
<dbReference type="EMBL" id="CP017305">
    <property type="protein sequence ID" value="AOS83159.1"/>
    <property type="molecule type" value="Genomic_DNA"/>
</dbReference>
<protein>
    <recommendedName>
        <fullName evidence="1">ADP-ribosyl cyclase/cyclic ADP-ribose hydrolase</fullName>
        <ecNumber evidence="1">3.2.2.6</ecNumber>
    </recommendedName>
</protein>
<evidence type="ECO:0000256" key="4">
    <source>
        <dbReference type="ARBA" id="ARBA00047304"/>
    </source>
</evidence>
<dbReference type="SUPFAM" id="SSF52200">
    <property type="entry name" value="Toll/Interleukin receptor TIR domain"/>
    <property type="match status" value="1"/>
</dbReference>
<dbReference type="Gene3D" id="3.40.50.10140">
    <property type="entry name" value="Toll/interleukin-1 receptor homology (TIR) domain"/>
    <property type="match status" value="1"/>
</dbReference>
<evidence type="ECO:0000256" key="3">
    <source>
        <dbReference type="ARBA" id="ARBA00023027"/>
    </source>
</evidence>
<organism evidence="6 7">
    <name type="scientific">Chlorobaculum limnaeum</name>
    <dbReference type="NCBI Taxonomy" id="274537"/>
    <lineage>
        <taxon>Bacteria</taxon>
        <taxon>Pseudomonadati</taxon>
        <taxon>Chlorobiota</taxon>
        <taxon>Chlorobiia</taxon>
        <taxon>Chlorobiales</taxon>
        <taxon>Chlorobiaceae</taxon>
        <taxon>Chlorobaculum</taxon>
    </lineage>
</organism>
<evidence type="ECO:0000256" key="2">
    <source>
        <dbReference type="ARBA" id="ARBA00022801"/>
    </source>
</evidence>
<evidence type="ECO:0000259" key="5">
    <source>
        <dbReference type="PROSITE" id="PS50104"/>
    </source>
</evidence>
<evidence type="ECO:0000313" key="7">
    <source>
        <dbReference type="Proteomes" id="UP000095185"/>
    </source>
</evidence>
<evidence type="ECO:0000313" key="6">
    <source>
        <dbReference type="EMBL" id="AOS83159.1"/>
    </source>
</evidence>
<reference evidence="6" key="1">
    <citation type="submission" date="2016-09" db="EMBL/GenBank/DDBJ databases">
        <title>Genome sequence of Chlorobaculum limnaeum.</title>
        <authorList>
            <person name="Liu Z."/>
            <person name="Tank M."/>
            <person name="Bryant D.A."/>
        </authorList>
    </citation>
    <scope>NUCLEOTIDE SEQUENCE [LARGE SCALE GENOMIC DNA]</scope>
    <source>
        <strain evidence="6">DSM 1677</strain>
    </source>
</reference>
<proteinExistence type="predicted"/>
<dbReference type="STRING" id="274537.BIU88_02765"/>
<feature type="domain" description="TIR" evidence="5">
    <location>
        <begin position="4"/>
        <end position="135"/>
    </location>
</feature>
<dbReference type="PANTHER" id="PTHR32009:SF39">
    <property type="entry name" value="TIR DOMAIN-CONTAINING PROTEIN"/>
    <property type="match status" value="1"/>
</dbReference>
<sequence length="135" mass="15718">MNLREFDVFLSHSSADKSAIEKIVSDFKKEGIKVWVDHEQINFGDNITNKIEYGLKNSKFIIVTLSKNLGKSNWCRAEYGPILNKEYGGNNDKKVIPLKLDNCPDEDIPYLLYDKKRADYSNKEEYMSLIKYIKE</sequence>
<comment type="catalytic activity">
    <reaction evidence="4">
        <text>NAD(+) + H2O = ADP-D-ribose + nicotinamide + H(+)</text>
        <dbReference type="Rhea" id="RHEA:16301"/>
        <dbReference type="ChEBI" id="CHEBI:15377"/>
        <dbReference type="ChEBI" id="CHEBI:15378"/>
        <dbReference type="ChEBI" id="CHEBI:17154"/>
        <dbReference type="ChEBI" id="CHEBI:57540"/>
        <dbReference type="ChEBI" id="CHEBI:57967"/>
        <dbReference type="EC" id="3.2.2.6"/>
    </reaction>
    <physiologicalReaction direction="left-to-right" evidence="4">
        <dbReference type="Rhea" id="RHEA:16302"/>
    </physiologicalReaction>
</comment>
<dbReference type="InterPro" id="IPR000157">
    <property type="entry name" value="TIR_dom"/>
</dbReference>
<keyword evidence="3" id="KW-0520">NAD</keyword>
<dbReference type="KEGG" id="clz:BIU88_02765"/>